<proteinExistence type="predicted"/>
<keyword evidence="2" id="KW-1185">Reference proteome</keyword>
<accession>A0ACC0PA50</accession>
<dbReference type="Proteomes" id="UP001062846">
    <property type="component" value="Chromosome 3"/>
</dbReference>
<gene>
    <name evidence="1" type="ORF">RHMOL_Rhmol03G0041300</name>
</gene>
<reference evidence="1" key="1">
    <citation type="submission" date="2022-02" db="EMBL/GenBank/DDBJ databases">
        <title>Plant Genome Project.</title>
        <authorList>
            <person name="Zhang R.-G."/>
        </authorList>
    </citation>
    <scope>NUCLEOTIDE SEQUENCE</scope>
    <source>
        <strain evidence="1">AT1</strain>
    </source>
</reference>
<protein>
    <submittedName>
        <fullName evidence="1">Uncharacterized protein</fullName>
    </submittedName>
</protein>
<evidence type="ECO:0000313" key="1">
    <source>
        <dbReference type="EMBL" id="KAI8562505.1"/>
    </source>
</evidence>
<organism evidence="1 2">
    <name type="scientific">Rhododendron molle</name>
    <name type="common">Chinese azalea</name>
    <name type="synonym">Azalea mollis</name>
    <dbReference type="NCBI Taxonomy" id="49168"/>
    <lineage>
        <taxon>Eukaryota</taxon>
        <taxon>Viridiplantae</taxon>
        <taxon>Streptophyta</taxon>
        <taxon>Embryophyta</taxon>
        <taxon>Tracheophyta</taxon>
        <taxon>Spermatophyta</taxon>
        <taxon>Magnoliopsida</taxon>
        <taxon>eudicotyledons</taxon>
        <taxon>Gunneridae</taxon>
        <taxon>Pentapetalae</taxon>
        <taxon>asterids</taxon>
        <taxon>Ericales</taxon>
        <taxon>Ericaceae</taxon>
        <taxon>Ericoideae</taxon>
        <taxon>Rhodoreae</taxon>
        <taxon>Rhododendron</taxon>
    </lineage>
</organism>
<sequence>MKAERGAVDWVVMTMVEGLGNVAVMGAVADMLRYCSLQDMPRLFPGHTERDCKGVPCFRCRGFGHTAWDCKGIPYCGGGGWNFSSSGGWVGQPPIQ</sequence>
<dbReference type="EMBL" id="CM046390">
    <property type="protein sequence ID" value="KAI8562505.1"/>
    <property type="molecule type" value="Genomic_DNA"/>
</dbReference>
<name>A0ACC0PA50_RHOML</name>
<evidence type="ECO:0000313" key="2">
    <source>
        <dbReference type="Proteomes" id="UP001062846"/>
    </source>
</evidence>
<comment type="caution">
    <text evidence="1">The sequence shown here is derived from an EMBL/GenBank/DDBJ whole genome shotgun (WGS) entry which is preliminary data.</text>
</comment>